<dbReference type="OMA" id="CHYNGAR"/>
<protein>
    <recommendedName>
        <fullName evidence="6">Cyclin-dependent kinase inhibitor</fullName>
    </recommendedName>
</protein>
<dbReference type="GO" id="GO:0004860">
    <property type="term" value="F:protein kinase inhibitor activity"/>
    <property type="evidence" value="ECO:0007669"/>
    <property type="project" value="UniProtKB-KW"/>
</dbReference>
<evidence type="ECO:0000256" key="1">
    <source>
        <dbReference type="ARBA" id="ARBA00023013"/>
    </source>
</evidence>
<keyword evidence="2" id="KW-0131">Cell cycle</keyword>
<sequence>MGFSKKHQVDGESLEGKKWVIAGIAMRAPLRSIVTKKVKEDDENSNSNSGDTTPTSKDSMIPEMLPCPPPPRKRRPVTTCYSGNREFFTSPDLDSLFKLLSNAGKAN</sequence>
<dbReference type="PANTHER" id="PTHR33142:SF48">
    <property type="entry name" value="CYCLIN-DEPENDENT PROTEIN KINASE INHIBITOR SMR15"/>
    <property type="match status" value="1"/>
</dbReference>
<evidence type="ECO:0008006" key="6">
    <source>
        <dbReference type="Google" id="ProtNLM"/>
    </source>
</evidence>
<dbReference type="GO" id="GO:0032875">
    <property type="term" value="P:regulation of DNA endoreduplication"/>
    <property type="evidence" value="ECO:0007669"/>
    <property type="project" value="InterPro"/>
</dbReference>
<dbReference type="PANTHER" id="PTHR33142">
    <property type="entry name" value="CYCLIN-DEPENDENT PROTEIN KINASE INHIBITOR SMR13"/>
    <property type="match status" value="1"/>
</dbReference>
<feature type="region of interest" description="Disordered" evidence="3">
    <location>
        <begin position="32"/>
        <end position="77"/>
    </location>
</feature>
<dbReference type="EMBL" id="LEKV01002652">
    <property type="protein sequence ID" value="KVI02450.1"/>
    <property type="molecule type" value="Genomic_DNA"/>
</dbReference>
<dbReference type="InterPro" id="IPR040389">
    <property type="entry name" value="SMR"/>
</dbReference>
<name>A0A103Y4M7_CYNCS</name>
<dbReference type="OrthoDB" id="1302889at2759"/>
<dbReference type="Proteomes" id="UP000243975">
    <property type="component" value="Unassembled WGS sequence"/>
</dbReference>
<dbReference type="Gramene" id="KVI02450">
    <property type="protein sequence ID" value="KVI02450"/>
    <property type="gene ID" value="Ccrd_019242"/>
</dbReference>
<evidence type="ECO:0000313" key="4">
    <source>
        <dbReference type="EMBL" id="KVI02450.1"/>
    </source>
</evidence>
<evidence type="ECO:0000313" key="5">
    <source>
        <dbReference type="Proteomes" id="UP000243975"/>
    </source>
</evidence>
<accession>A0A103Y4M7</accession>
<gene>
    <name evidence="4" type="ORF">Ccrd_019242</name>
</gene>
<comment type="caution">
    <text evidence="4">The sequence shown here is derived from an EMBL/GenBank/DDBJ whole genome shotgun (WGS) entry which is preliminary data.</text>
</comment>
<feature type="compositionally biased region" description="Polar residues" evidence="3">
    <location>
        <begin position="45"/>
        <end position="58"/>
    </location>
</feature>
<proteinExistence type="predicted"/>
<dbReference type="AlphaFoldDB" id="A0A103Y4M7"/>
<keyword evidence="5" id="KW-1185">Reference proteome</keyword>
<reference evidence="4 5" key="1">
    <citation type="journal article" date="2016" name="Sci. Rep.">
        <title>The genome sequence of the outbreeding globe artichoke constructed de novo incorporating a phase-aware low-pass sequencing strategy of F1 progeny.</title>
        <authorList>
            <person name="Scaglione D."/>
            <person name="Reyes-Chin-Wo S."/>
            <person name="Acquadro A."/>
            <person name="Froenicke L."/>
            <person name="Portis E."/>
            <person name="Beitel C."/>
            <person name="Tirone M."/>
            <person name="Mauro R."/>
            <person name="Lo Monaco A."/>
            <person name="Mauromicale G."/>
            <person name="Faccioli P."/>
            <person name="Cattivelli L."/>
            <person name="Rieseberg L."/>
            <person name="Michelmore R."/>
            <person name="Lanteri S."/>
        </authorList>
    </citation>
    <scope>NUCLEOTIDE SEQUENCE [LARGE SCALE GENOMIC DNA]</scope>
    <source>
        <strain evidence="4">2C</strain>
    </source>
</reference>
<organism evidence="4 5">
    <name type="scientific">Cynara cardunculus var. scolymus</name>
    <name type="common">Globe artichoke</name>
    <name type="synonym">Cynara scolymus</name>
    <dbReference type="NCBI Taxonomy" id="59895"/>
    <lineage>
        <taxon>Eukaryota</taxon>
        <taxon>Viridiplantae</taxon>
        <taxon>Streptophyta</taxon>
        <taxon>Embryophyta</taxon>
        <taxon>Tracheophyta</taxon>
        <taxon>Spermatophyta</taxon>
        <taxon>Magnoliopsida</taxon>
        <taxon>eudicotyledons</taxon>
        <taxon>Gunneridae</taxon>
        <taxon>Pentapetalae</taxon>
        <taxon>asterids</taxon>
        <taxon>campanulids</taxon>
        <taxon>Asterales</taxon>
        <taxon>Asteraceae</taxon>
        <taxon>Carduoideae</taxon>
        <taxon>Cardueae</taxon>
        <taxon>Carduinae</taxon>
        <taxon>Cynara</taxon>
    </lineage>
</organism>
<evidence type="ECO:0000256" key="3">
    <source>
        <dbReference type="SAM" id="MobiDB-lite"/>
    </source>
</evidence>
<evidence type="ECO:0000256" key="2">
    <source>
        <dbReference type="ARBA" id="ARBA00023306"/>
    </source>
</evidence>
<keyword evidence="1" id="KW-0649">Protein kinase inhibitor</keyword>